<dbReference type="InterPro" id="IPR028082">
    <property type="entry name" value="Peripla_BP_I"/>
</dbReference>
<dbReference type="SUPFAM" id="SSF53822">
    <property type="entry name" value="Periplasmic binding protein-like I"/>
    <property type="match status" value="1"/>
</dbReference>
<dbReference type="OrthoDB" id="3837830at2"/>
<evidence type="ECO:0000256" key="4">
    <source>
        <dbReference type="SAM" id="SignalP"/>
    </source>
</evidence>
<keyword evidence="7" id="KW-1185">Reference proteome</keyword>
<feature type="chain" id="PRO_5012579357" evidence="4">
    <location>
        <begin position="24"/>
        <end position="321"/>
    </location>
</feature>
<gene>
    <name evidence="6" type="primary">rbsB_2</name>
    <name evidence="6" type="ORF">BOA8489_01460</name>
</gene>
<dbReference type="Gene3D" id="3.40.50.2300">
    <property type="match status" value="2"/>
</dbReference>
<name>A0A238J0C5_9RHOB</name>
<evidence type="ECO:0000256" key="3">
    <source>
        <dbReference type="ARBA" id="ARBA00022729"/>
    </source>
</evidence>
<evidence type="ECO:0000313" key="7">
    <source>
        <dbReference type="Proteomes" id="UP000201838"/>
    </source>
</evidence>
<organism evidence="6 7">
    <name type="scientific">Boseongicola aestuarii</name>
    <dbReference type="NCBI Taxonomy" id="1470561"/>
    <lineage>
        <taxon>Bacteria</taxon>
        <taxon>Pseudomonadati</taxon>
        <taxon>Pseudomonadota</taxon>
        <taxon>Alphaproteobacteria</taxon>
        <taxon>Rhodobacterales</taxon>
        <taxon>Paracoccaceae</taxon>
        <taxon>Boseongicola</taxon>
    </lineage>
</organism>
<evidence type="ECO:0000313" key="6">
    <source>
        <dbReference type="EMBL" id="SMX23354.1"/>
    </source>
</evidence>
<dbReference type="PANTHER" id="PTHR46847">
    <property type="entry name" value="D-ALLOSE-BINDING PERIPLASMIC PROTEIN-RELATED"/>
    <property type="match status" value="1"/>
</dbReference>
<comment type="similarity">
    <text evidence="2">Belongs to the bacterial solute-binding protein 2 family.</text>
</comment>
<dbReference type="AlphaFoldDB" id="A0A238J0C5"/>
<dbReference type="GO" id="GO:0030246">
    <property type="term" value="F:carbohydrate binding"/>
    <property type="evidence" value="ECO:0007669"/>
    <property type="project" value="UniProtKB-ARBA"/>
</dbReference>
<feature type="domain" description="Periplasmic binding protein" evidence="5">
    <location>
        <begin position="28"/>
        <end position="290"/>
    </location>
</feature>
<dbReference type="InterPro" id="IPR025997">
    <property type="entry name" value="SBP_2_dom"/>
</dbReference>
<protein>
    <submittedName>
        <fullName evidence="6">D-ribose-binding periplasmic protein</fullName>
    </submittedName>
</protein>
<sequence>MKYLNTTVAVLSCSVAFATSASAADCTIALTMPTLNAPYFAAMDAAVIDEATKLGCEVITSDSQRDMLKQISDIEDYVAQGVDVLIVNATDVEGIVPAVNNAVAAGVSVIALDTSLSMDANYVTLINSPNVGNGKLVGHWLAKELGGEPANIAILSGNKGNTGGEDRRMGVIWGLVEGQLVNYGNATVNIVAQGWGGWSQEGGLTAMEDLLTAHPEINVVYGENDSMVLGAHIAAKAAGRDDILLLAAADGQREAYELILEGEYGATGLNDPDVLARLAVRFGLEHSRGELPADFPKHYVTEPAVISSDNIDEYYDPESVF</sequence>
<accession>A0A238J0C5</accession>
<keyword evidence="3 4" id="KW-0732">Signal</keyword>
<evidence type="ECO:0000259" key="5">
    <source>
        <dbReference type="Pfam" id="PF13407"/>
    </source>
</evidence>
<dbReference type="EMBL" id="FXXQ01000003">
    <property type="protein sequence ID" value="SMX23354.1"/>
    <property type="molecule type" value="Genomic_DNA"/>
</dbReference>
<evidence type="ECO:0000256" key="1">
    <source>
        <dbReference type="ARBA" id="ARBA00004196"/>
    </source>
</evidence>
<comment type="subcellular location">
    <subcellularLocation>
        <location evidence="1">Cell envelope</location>
    </subcellularLocation>
</comment>
<reference evidence="6 7" key="1">
    <citation type="submission" date="2017-05" db="EMBL/GenBank/DDBJ databases">
        <authorList>
            <person name="Song R."/>
            <person name="Chenine A.L."/>
            <person name="Ruprecht R.M."/>
        </authorList>
    </citation>
    <scope>NUCLEOTIDE SEQUENCE [LARGE SCALE GENOMIC DNA]</scope>
    <source>
        <strain evidence="6 7">CECT 8489</strain>
    </source>
</reference>
<dbReference type="GO" id="GO:0030313">
    <property type="term" value="C:cell envelope"/>
    <property type="evidence" value="ECO:0007669"/>
    <property type="project" value="UniProtKB-SubCell"/>
</dbReference>
<proteinExistence type="inferred from homology"/>
<dbReference type="Proteomes" id="UP000201838">
    <property type="component" value="Unassembled WGS sequence"/>
</dbReference>
<dbReference type="PANTHER" id="PTHR46847:SF1">
    <property type="entry name" value="D-ALLOSE-BINDING PERIPLASMIC PROTEIN-RELATED"/>
    <property type="match status" value="1"/>
</dbReference>
<feature type="signal peptide" evidence="4">
    <location>
        <begin position="1"/>
        <end position="23"/>
    </location>
</feature>
<evidence type="ECO:0000256" key="2">
    <source>
        <dbReference type="ARBA" id="ARBA00007639"/>
    </source>
</evidence>
<dbReference type="Pfam" id="PF13407">
    <property type="entry name" value="Peripla_BP_4"/>
    <property type="match status" value="1"/>
</dbReference>